<feature type="transmembrane region" description="Helical" evidence="1">
    <location>
        <begin position="28"/>
        <end position="48"/>
    </location>
</feature>
<dbReference type="Proteomes" id="UP001596417">
    <property type="component" value="Unassembled WGS sequence"/>
</dbReference>
<dbReference type="GeneID" id="76198541"/>
<reference evidence="2 3" key="1">
    <citation type="journal article" date="2019" name="Int. J. Syst. Evol. Microbiol.">
        <title>The Global Catalogue of Microorganisms (GCM) 10K type strain sequencing project: providing services to taxonomists for standard genome sequencing and annotation.</title>
        <authorList>
            <consortium name="The Broad Institute Genomics Platform"/>
            <consortium name="The Broad Institute Genome Sequencing Center for Infectious Disease"/>
            <person name="Wu L."/>
            <person name="Ma J."/>
        </authorList>
    </citation>
    <scope>NUCLEOTIDE SEQUENCE [LARGE SCALE GENOMIC DNA]</scope>
    <source>
        <strain evidence="2 3">RDMS1</strain>
    </source>
</reference>
<keyword evidence="1" id="KW-1133">Transmembrane helix</keyword>
<accession>A0ABD5YJA9</accession>
<comment type="caution">
    <text evidence="2">The sequence shown here is derived from an EMBL/GenBank/DDBJ whole genome shotgun (WGS) entry which is preliminary data.</text>
</comment>
<keyword evidence="1" id="KW-0812">Transmembrane</keyword>
<keyword evidence="1" id="KW-0472">Membrane</keyword>
<sequence>MVKPESVKETIQIERQTAPQEEYTMRDVGIGFVVAIIGMVIAFGIPILTTV</sequence>
<dbReference type="InterPro" id="IPR055972">
    <property type="entry name" value="DUF7550"/>
</dbReference>
<keyword evidence="3" id="KW-1185">Reference proteome</keyword>
<evidence type="ECO:0000313" key="3">
    <source>
        <dbReference type="Proteomes" id="UP001596417"/>
    </source>
</evidence>
<protein>
    <submittedName>
        <fullName evidence="2">Uncharacterized protein</fullName>
    </submittedName>
</protein>
<evidence type="ECO:0000313" key="2">
    <source>
        <dbReference type="EMBL" id="MFC7188977.1"/>
    </source>
</evidence>
<dbReference type="AlphaFoldDB" id="A0ABD5YJA9"/>
<proteinExistence type="predicted"/>
<evidence type="ECO:0000256" key="1">
    <source>
        <dbReference type="SAM" id="Phobius"/>
    </source>
</evidence>
<name>A0ABD5YJA9_9EURY</name>
<organism evidence="2 3">
    <name type="scientific">Halocatena marina</name>
    <dbReference type="NCBI Taxonomy" id="2934937"/>
    <lineage>
        <taxon>Archaea</taxon>
        <taxon>Methanobacteriati</taxon>
        <taxon>Methanobacteriota</taxon>
        <taxon>Stenosarchaea group</taxon>
        <taxon>Halobacteria</taxon>
        <taxon>Halobacteriales</taxon>
        <taxon>Natronomonadaceae</taxon>
        <taxon>Halocatena</taxon>
    </lineage>
</organism>
<dbReference type="Pfam" id="PF24418">
    <property type="entry name" value="DUF7550"/>
    <property type="match status" value="1"/>
</dbReference>
<dbReference type="RefSeq" id="WP_248904712.1">
    <property type="nucleotide sequence ID" value="NZ_CP109979.1"/>
</dbReference>
<gene>
    <name evidence="2" type="ORF">ACFQL7_03365</name>
</gene>
<dbReference type="EMBL" id="JBHTAX010000001">
    <property type="protein sequence ID" value="MFC7188977.1"/>
    <property type="molecule type" value="Genomic_DNA"/>
</dbReference>